<dbReference type="InterPro" id="IPR011990">
    <property type="entry name" value="TPR-like_helical_dom_sf"/>
</dbReference>
<feature type="repeat" description="TPR" evidence="1">
    <location>
        <begin position="347"/>
        <end position="380"/>
    </location>
</feature>
<name>A0A494XII0_9BACL</name>
<gene>
    <name evidence="3" type="ORF">D7Z26_24025</name>
</gene>
<reference evidence="3 4" key="1">
    <citation type="submission" date="2018-10" db="EMBL/GenBank/DDBJ databases">
        <title>Cohnella sp. M2MS4P-1, whole genome shotgun sequence.</title>
        <authorList>
            <person name="Tuo L."/>
        </authorList>
    </citation>
    <scope>NUCLEOTIDE SEQUENCE [LARGE SCALE GENOMIC DNA]</scope>
    <source>
        <strain evidence="3 4">M2MS4P-1</strain>
    </source>
</reference>
<dbReference type="Gene3D" id="3.90.550.10">
    <property type="entry name" value="Spore Coat Polysaccharide Biosynthesis Protein SpsA, Chain A"/>
    <property type="match status" value="1"/>
</dbReference>
<protein>
    <submittedName>
        <fullName evidence="3">Glycosyltransferase</fullName>
    </submittedName>
</protein>
<comment type="caution">
    <text evidence="3">The sequence shown here is derived from an EMBL/GenBank/DDBJ whole genome shotgun (WGS) entry which is preliminary data.</text>
</comment>
<evidence type="ECO:0000259" key="2">
    <source>
        <dbReference type="Pfam" id="PF00535"/>
    </source>
</evidence>
<dbReference type="SMART" id="SM00028">
    <property type="entry name" value="TPR"/>
    <property type="match status" value="2"/>
</dbReference>
<dbReference type="GO" id="GO:0016740">
    <property type="term" value="F:transferase activity"/>
    <property type="evidence" value="ECO:0007669"/>
    <property type="project" value="UniProtKB-KW"/>
</dbReference>
<dbReference type="InterPro" id="IPR019734">
    <property type="entry name" value="TPR_rpt"/>
</dbReference>
<evidence type="ECO:0000256" key="1">
    <source>
        <dbReference type="PROSITE-ProRule" id="PRU00339"/>
    </source>
</evidence>
<accession>A0A494XII0</accession>
<dbReference type="CDD" id="cd02511">
    <property type="entry name" value="Beta4Glucosyltransferase"/>
    <property type="match status" value="1"/>
</dbReference>
<sequence>MECSASGKREVRRMANVNGFTGESGISLCMIARDEEAVIGRCLSSVADVVTEIIVVDTGSSDRTREIARSFGATVVSMPWRGDFAYARNIALALAAQPWILVLDADEELVRGEEAPKEEDFLTLLSRARRDGVFGYNIRMVSFVGTGEEYVTDSVCRLFRNDPRIRFSGPLHEEVASSISRLSGSGIADLGVAARIDHYGYLDRVIAEKRKGERNRAILDTVLRRFPNDPYWLYALGTEHYQEGAYEQALECYARSLPFVPKDAGYLSDLRLKIAFAFRETGRRRDAVLLADDALRDYPDYPDLLELRAMLAVDEGEEQGALVLLSRAREAGDRSERYSSCSGSGTYRTLHMIGRIYERLGQREEAIEAYRRSLTMNSGYAPSQHRLKAMIVED</sequence>
<dbReference type="Proteomes" id="UP000282076">
    <property type="component" value="Unassembled WGS sequence"/>
</dbReference>
<evidence type="ECO:0000313" key="4">
    <source>
        <dbReference type="Proteomes" id="UP000282076"/>
    </source>
</evidence>
<feature type="domain" description="Glycosyltransferase 2-like" evidence="2">
    <location>
        <begin position="27"/>
        <end position="109"/>
    </location>
</feature>
<organism evidence="3 4">
    <name type="scientific">Cohnella endophytica</name>
    <dbReference type="NCBI Taxonomy" id="2419778"/>
    <lineage>
        <taxon>Bacteria</taxon>
        <taxon>Bacillati</taxon>
        <taxon>Bacillota</taxon>
        <taxon>Bacilli</taxon>
        <taxon>Bacillales</taxon>
        <taxon>Paenibacillaceae</taxon>
        <taxon>Cohnella</taxon>
    </lineage>
</organism>
<dbReference type="PANTHER" id="PTHR43630:SF2">
    <property type="entry name" value="GLYCOSYLTRANSFERASE"/>
    <property type="match status" value="1"/>
</dbReference>
<dbReference type="Pfam" id="PF13432">
    <property type="entry name" value="TPR_16"/>
    <property type="match status" value="1"/>
</dbReference>
<dbReference type="Gene3D" id="1.25.40.10">
    <property type="entry name" value="Tetratricopeptide repeat domain"/>
    <property type="match status" value="1"/>
</dbReference>
<keyword evidence="1" id="KW-0802">TPR repeat</keyword>
<dbReference type="SUPFAM" id="SSF53448">
    <property type="entry name" value="Nucleotide-diphospho-sugar transferases"/>
    <property type="match status" value="1"/>
</dbReference>
<dbReference type="AlphaFoldDB" id="A0A494XII0"/>
<dbReference type="EMBL" id="RBZM01000011">
    <property type="protein sequence ID" value="RKP47363.1"/>
    <property type="molecule type" value="Genomic_DNA"/>
</dbReference>
<keyword evidence="4" id="KW-1185">Reference proteome</keyword>
<dbReference type="Pfam" id="PF13181">
    <property type="entry name" value="TPR_8"/>
    <property type="match status" value="1"/>
</dbReference>
<evidence type="ECO:0000313" key="3">
    <source>
        <dbReference type="EMBL" id="RKP47363.1"/>
    </source>
</evidence>
<dbReference type="InterPro" id="IPR001173">
    <property type="entry name" value="Glyco_trans_2-like"/>
</dbReference>
<feature type="repeat" description="TPR" evidence="1">
    <location>
        <begin position="230"/>
        <end position="263"/>
    </location>
</feature>
<proteinExistence type="predicted"/>
<dbReference type="PANTHER" id="PTHR43630">
    <property type="entry name" value="POLY-BETA-1,6-N-ACETYL-D-GLUCOSAMINE SYNTHASE"/>
    <property type="match status" value="1"/>
</dbReference>
<dbReference type="SUPFAM" id="SSF48452">
    <property type="entry name" value="TPR-like"/>
    <property type="match status" value="1"/>
</dbReference>
<dbReference type="Pfam" id="PF00535">
    <property type="entry name" value="Glycos_transf_2"/>
    <property type="match status" value="1"/>
</dbReference>
<dbReference type="PROSITE" id="PS50005">
    <property type="entry name" value="TPR"/>
    <property type="match status" value="2"/>
</dbReference>
<keyword evidence="3" id="KW-0808">Transferase</keyword>
<dbReference type="InterPro" id="IPR029044">
    <property type="entry name" value="Nucleotide-diphossugar_trans"/>
</dbReference>